<evidence type="ECO:0000313" key="2">
    <source>
        <dbReference type="Proteomes" id="UP001054837"/>
    </source>
</evidence>
<organism evidence="1 2">
    <name type="scientific">Caerostris darwini</name>
    <dbReference type="NCBI Taxonomy" id="1538125"/>
    <lineage>
        <taxon>Eukaryota</taxon>
        <taxon>Metazoa</taxon>
        <taxon>Ecdysozoa</taxon>
        <taxon>Arthropoda</taxon>
        <taxon>Chelicerata</taxon>
        <taxon>Arachnida</taxon>
        <taxon>Araneae</taxon>
        <taxon>Araneomorphae</taxon>
        <taxon>Entelegynae</taxon>
        <taxon>Araneoidea</taxon>
        <taxon>Araneidae</taxon>
        <taxon>Caerostris</taxon>
    </lineage>
</organism>
<accession>A0AAV4TYN4</accession>
<proteinExistence type="predicted"/>
<protein>
    <submittedName>
        <fullName evidence="1">Uncharacterized protein</fullName>
    </submittedName>
</protein>
<sequence>MPYEWDLSTVPNKNLKNVSSYTKPILDILAKDGYGPGSLRDEEEFRGLVFRKLLEKSMPTEQRQRSLISFLATKKTAPLQICGIIYLTGCKGMDF</sequence>
<evidence type="ECO:0000313" key="1">
    <source>
        <dbReference type="EMBL" id="GIY50252.1"/>
    </source>
</evidence>
<dbReference type="AlphaFoldDB" id="A0AAV4TYN4"/>
<dbReference type="Proteomes" id="UP001054837">
    <property type="component" value="Unassembled WGS sequence"/>
</dbReference>
<comment type="caution">
    <text evidence="1">The sequence shown here is derived from an EMBL/GenBank/DDBJ whole genome shotgun (WGS) entry which is preliminary data.</text>
</comment>
<gene>
    <name evidence="1" type="ORF">CDAR_319231</name>
</gene>
<reference evidence="1 2" key="1">
    <citation type="submission" date="2021-06" db="EMBL/GenBank/DDBJ databases">
        <title>Caerostris darwini draft genome.</title>
        <authorList>
            <person name="Kono N."/>
            <person name="Arakawa K."/>
        </authorList>
    </citation>
    <scope>NUCLEOTIDE SEQUENCE [LARGE SCALE GENOMIC DNA]</scope>
</reference>
<name>A0AAV4TYN4_9ARAC</name>
<keyword evidence="2" id="KW-1185">Reference proteome</keyword>
<dbReference type="EMBL" id="BPLQ01010363">
    <property type="protein sequence ID" value="GIY50252.1"/>
    <property type="molecule type" value="Genomic_DNA"/>
</dbReference>